<dbReference type="GO" id="GO:0046872">
    <property type="term" value="F:metal ion binding"/>
    <property type="evidence" value="ECO:0007669"/>
    <property type="project" value="UniProtKB-KW"/>
</dbReference>
<evidence type="ECO:0000259" key="12">
    <source>
        <dbReference type="SMART" id="SM00986"/>
    </source>
</evidence>
<accession>A0A6G8PZ74</accession>
<evidence type="ECO:0000256" key="6">
    <source>
        <dbReference type="ARBA" id="ARBA00022723"/>
    </source>
</evidence>
<dbReference type="AlphaFoldDB" id="A0A6G8PZ74"/>
<dbReference type="InterPro" id="IPR005122">
    <property type="entry name" value="Uracil-DNA_glycosylase-like"/>
</dbReference>
<evidence type="ECO:0000256" key="1">
    <source>
        <dbReference type="ARBA" id="ARBA00001400"/>
    </source>
</evidence>
<protein>
    <recommendedName>
        <fullName evidence="4">Type-4 uracil-DNA glycosylase</fullName>
        <ecNumber evidence="3">3.2.2.27</ecNumber>
    </recommendedName>
</protein>
<keyword evidence="14" id="KW-1185">Reference proteome</keyword>
<evidence type="ECO:0000256" key="11">
    <source>
        <dbReference type="ARBA" id="ARBA00023204"/>
    </source>
</evidence>
<reference evidence="13 14" key="1">
    <citation type="submission" date="2019-10" db="EMBL/GenBank/DDBJ databases">
        <title>Rubrobacter sp nov SCSIO 52915 isolated from a deep-sea sediment in the South China Sea.</title>
        <authorList>
            <person name="Chen R.W."/>
        </authorList>
    </citation>
    <scope>NUCLEOTIDE SEQUENCE [LARGE SCALE GENOMIC DNA]</scope>
    <source>
        <strain evidence="13 14">SCSIO 52915</strain>
    </source>
</reference>
<dbReference type="PANTHER" id="PTHR33693:SF1">
    <property type="entry name" value="TYPE-4 URACIL-DNA GLYCOSYLASE"/>
    <property type="match status" value="1"/>
</dbReference>
<dbReference type="Proteomes" id="UP000502706">
    <property type="component" value="Chromosome"/>
</dbReference>
<keyword evidence="8" id="KW-0378">Hydrolase</keyword>
<dbReference type="CDD" id="cd10030">
    <property type="entry name" value="UDG-F4_TTUDGA_SPO1dp_like"/>
    <property type="match status" value="1"/>
</dbReference>
<evidence type="ECO:0000313" key="14">
    <source>
        <dbReference type="Proteomes" id="UP000502706"/>
    </source>
</evidence>
<dbReference type="InterPro" id="IPR036895">
    <property type="entry name" value="Uracil-DNA_glycosylase-like_sf"/>
</dbReference>
<dbReference type="InterPro" id="IPR051536">
    <property type="entry name" value="UDG_Type-4/5"/>
</dbReference>
<keyword evidence="7" id="KW-0227">DNA damage</keyword>
<dbReference type="SUPFAM" id="SSF52141">
    <property type="entry name" value="Uracil-DNA glycosylase-like"/>
    <property type="match status" value="1"/>
</dbReference>
<comment type="catalytic activity">
    <reaction evidence="1">
        <text>Hydrolyzes single-stranded DNA or mismatched double-stranded DNA and polynucleotides, releasing free uracil.</text>
        <dbReference type="EC" id="3.2.2.27"/>
    </reaction>
</comment>
<dbReference type="GO" id="GO:0006281">
    <property type="term" value="P:DNA repair"/>
    <property type="evidence" value="ECO:0007669"/>
    <property type="project" value="UniProtKB-KW"/>
</dbReference>
<comment type="similarity">
    <text evidence="2">Belongs to the uracil-DNA glycosylase (UDG) superfamily. Type 4 (UDGa) family.</text>
</comment>
<keyword evidence="5" id="KW-0004">4Fe-4S</keyword>
<proteinExistence type="inferred from homology"/>
<dbReference type="RefSeq" id="WP_166397151.1">
    <property type="nucleotide sequence ID" value="NZ_CP045121.1"/>
</dbReference>
<keyword evidence="6" id="KW-0479">Metal-binding</keyword>
<evidence type="ECO:0000256" key="5">
    <source>
        <dbReference type="ARBA" id="ARBA00022485"/>
    </source>
</evidence>
<dbReference type="EMBL" id="CP045121">
    <property type="protein sequence ID" value="QIN79485.1"/>
    <property type="molecule type" value="Genomic_DNA"/>
</dbReference>
<evidence type="ECO:0000256" key="7">
    <source>
        <dbReference type="ARBA" id="ARBA00022763"/>
    </source>
</evidence>
<dbReference type="InterPro" id="IPR005273">
    <property type="entry name" value="Ura-DNA_glyco_family4"/>
</dbReference>
<evidence type="ECO:0000256" key="4">
    <source>
        <dbReference type="ARBA" id="ARBA00019403"/>
    </source>
</evidence>
<name>A0A6G8PZ74_9ACTN</name>
<evidence type="ECO:0000256" key="3">
    <source>
        <dbReference type="ARBA" id="ARBA00012030"/>
    </source>
</evidence>
<keyword evidence="11" id="KW-0234">DNA repair</keyword>
<evidence type="ECO:0000313" key="13">
    <source>
        <dbReference type="EMBL" id="QIN79485.1"/>
    </source>
</evidence>
<dbReference type="GO" id="GO:0004844">
    <property type="term" value="F:uracil DNA N-glycosylase activity"/>
    <property type="evidence" value="ECO:0007669"/>
    <property type="project" value="UniProtKB-EC"/>
</dbReference>
<dbReference type="NCBIfam" id="TIGR00758">
    <property type="entry name" value="UDG_fam4"/>
    <property type="match status" value="1"/>
</dbReference>
<dbReference type="Gene3D" id="3.40.470.10">
    <property type="entry name" value="Uracil-DNA glycosylase-like domain"/>
    <property type="match status" value="1"/>
</dbReference>
<dbReference type="SMART" id="SM00986">
    <property type="entry name" value="UDG"/>
    <property type="match status" value="1"/>
</dbReference>
<evidence type="ECO:0000256" key="2">
    <source>
        <dbReference type="ARBA" id="ARBA00006521"/>
    </source>
</evidence>
<dbReference type="EC" id="3.2.2.27" evidence="3"/>
<evidence type="ECO:0000256" key="8">
    <source>
        <dbReference type="ARBA" id="ARBA00022801"/>
    </source>
</evidence>
<dbReference type="GO" id="GO:0051539">
    <property type="term" value="F:4 iron, 4 sulfur cluster binding"/>
    <property type="evidence" value="ECO:0007669"/>
    <property type="project" value="UniProtKB-KW"/>
</dbReference>
<keyword evidence="9" id="KW-0408">Iron</keyword>
<dbReference type="Pfam" id="PF03167">
    <property type="entry name" value="UDG"/>
    <property type="match status" value="1"/>
</dbReference>
<organism evidence="13 14">
    <name type="scientific">Rubrobacter marinus</name>
    <dbReference type="NCBI Taxonomy" id="2653852"/>
    <lineage>
        <taxon>Bacteria</taxon>
        <taxon>Bacillati</taxon>
        <taxon>Actinomycetota</taxon>
        <taxon>Rubrobacteria</taxon>
        <taxon>Rubrobacterales</taxon>
        <taxon>Rubrobacteraceae</taxon>
        <taxon>Rubrobacter</taxon>
    </lineage>
</organism>
<gene>
    <name evidence="13" type="ORF">GBA65_14250</name>
</gene>
<dbReference type="PANTHER" id="PTHR33693">
    <property type="entry name" value="TYPE-5 URACIL-DNA GLYCOSYLASE"/>
    <property type="match status" value="1"/>
</dbReference>
<dbReference type="KEGG" id="rmar:GBA65_14250"/>
<feature type="domain" description="Uracil-DNA glycosylase-like" evidence="12">
    <location>
        <begin position="27"/>
        <end position="180"/>
    </location>
</feature>
<dbReference type="SMART" id="SM00987">
    <property type="entry name" value="UreE_C"/>
    <property type="match status" value="1"/>
</dbReference>
<evidence type="ECO:0000256" key="10">
    <source>
        <dbReference type="ARBA" id="ARBA00023014"/>
    </source>
</evidence>
<evidence type="ECO:0000256" key="9">
    <source>
        <dbReference type="ARBA" id="ARBA00023004"/>
    </source>
</evidence>
<keyword evidence="10" id="KW-0411">Iron-sulfur</keyword>
<sequence>MDFAEAQKEALGCKRCGLCNSRTRVVFGEGPLNAGLFVVGEAPGFNEDRDGKPFGGASGMLLDRLLLRSVGLAREEAYLTTLVKCKPPEGRSPKPAEINACRPYLLAQLDAIDPKVVVAMGDLASRALTGRKESASRIRGRAIPLDGRYVFPTLSLQRALYTPADRALLVSDFSRLPELLAAERPTTYETLNVPRVAGLAEAEREPLQPGLW</sequence>